<sequence>MSGLLIIGAGGHGKVLAETAEASGRWTCIAFLDDRHAELNGTLRWPVLGAPAEASRWLGEYDAAAIAVGHSATRLRLLELMRAQGFVVPAIVHPTAWVSSSARLGEGCVVFAQAVIQADAVLGRGVIVNTSASVDHDCRIGDGVHLCPGARLAGEVVVGAASWIGIGSSVIQQISMGAHVTIGAGAAVVDNIEDGCVAVGVPARIIKKQES</sequence>
<dbReference type="InterPro" id="IPR050179">
    <property type="entry name" value="Trans_hexapeptide_repeat"/>
</dbReference>
<comment type="similarity">
    <text evidence="1">Belongs to the transferase hexapeptide repeat family.</text>
</comment>
<dbReference type="PANTHER" id="PTHR43300">
    <property type="entry name" value="ACETYLTRANSFERASE"/>
    <property type="match status" value="1"/>
</dbReference>
<feature type="active site" description="Proton acceptor" evidence="2">
    <location>
        <position position="136"/>
    </location>
</feature>
<keyword evidence="6" id="KW-1185">Reference proteome</keyword>
<dbReference type="Pfam" id="PF17836">
    <property type="entry name" value="PglD_N"/>
    <property type="match status" value="1"/>
</dbReference>
<dbReference type="GO" id="GO:0016740">
    <property type="term" value="F:transferase activity"/>
    <property type="evidence" value="ECO:0007669"/>
    <property type="project" value="UniProtKB-KW"/>
</dbReference>
<feature type="domain" description="PglD N-terminal" evidence="4">
    <location>
        <begin position="4"/>
        <end position="79"/>
    </location>
</feature>
<protein>
    <submittedName>
        <fullName evidence="5">Acetyltransferase EpsM</fullName>
    </submittedName>
</protein>
<dbReference type="InterPro" id="IPR020019">
    <property type="entry name" value="AcTrfase_PglD-like"/>
</dbReference>
<evidence type="ECO:0000313" key="5">
    <source>
        <dbReference type="EMBL" id="BBE49699.1"/>
    </source>
</evidence>
<dbReference type="OrthoDB" id="9794407at2"/>
<reference evidence="5 6" key="1">
    <citation type="submission" date="2018-06" db="EMBL/GenBank/DDBJ databases">
        <title>OYT1 Genome Sequencing.</title>
        <authorList>
            <person name="Kato S."/>
            <person name="Itoh T."/>
            <person name="Ohkuma M."/>
        </authorList>
    </citation>
    <scope>NUCLEOTIDE SEQUENCE [LARGE SCALE GENOMIC DNA]</scope>
    <source>
        <strain evidence="5 6">OYT1</strain>
    </source>
</reference>
<name>A0A2Z6G8G0_9PROT</name>
<accession>A0A2Z6G8G0</accession>
<feature type="site" description="Increases basicity of active site His" evidence="2">
    <location>
        <position position="137"/>
    </location>
</feature>
<feature type="binding site" evidence="3">
    <location>
        <position position="145"/>
    </location>
    <ligand>
        <name>acetyl-CoA</name>
        <dbReference type="ChEBI" id="CHEBI:57288"/>
    </ligand>
</feature>
<feature type="binding site" evidence="3">
    <location>
        <position position="69"/>
    </location>
    <ligand>
        <name>substrate</name>
    </ligand>
</feature>
<dbReference type="STRING" id="1188319.OYT1_00630"/>
<dbReference type="RefSeq" id="WP_062625830.1">
    <property type="nucleotide sequence ID" value="NZ_AP018738.1"/>
</dbReference>
<evidence type="ECO:0000259" key="4">
    <source>
        <dbReference type="Pfam" id="PF17836"/>
    </source>
</evidence>
<organism evidence="5 6">
    <name type="scientific">Ferriphaselus amnicola</name>
    <dbReference type="NCBI Taxonomy" id="1188319"/>
    <lineage>
        <taxon>Bacteria</taxon>
        <taxon>Pseudomonadati</taxon>
        <taxon>Pseudomonadota</taxon>
        <taxon>Betaproteobacteria</taxon>
        <taxon>Nitrosomonadales</taxon>
        <taxon>Gallionellaceae</taxon>
        <taxon>Ferriphaselus</taxon>
    </lineage>
</organism>
<dbReference type="PANTHER" id="PTHR43300:SF7">
    <property type="entry name" value="UDP-N-ACETYLBACILLOSAMINE N-ACETYLTRANSFERASE"/>
    <property type="match status" value="1"/>
</dbReference>
<proteinExistence type="inferred from homology"/>
<evidence type="ECO:0000313" key="6">
    <source>
        <dbReference type="Proteomes" id="UP000033070"/>
    </source>
</evidence>
<dbReference type="SUPFAM" id="SSF51161">
    <property type="entry name" value="Trimeric LpxA-like enzymes"/>
    <property type="match status" value="1"/>
</dbReference>
<dbReference type="AlphaFoldDB" id="A0A2Z6G8G0"/>
<dbReference type="EMBL" id="AP018738">
    <property type="protein sequence ID" value="BBE49699.1"/>
    <property type="molecule type" value="Genomic_DNA"/>
</dbReference>
<feature type="binding site" evidence="3">
    <location>
        <position position="166"/>
    </location>
    <ligand>
        <name>acetyl-CoA</name>
        <dbReference type="ChEBI" id="CHEBI:57288"/>
    </ligand>
</feature>
<dbReference type="KEGG" id="fam:OYT1_ch0123"/>
<dbReference type="InterPro" id="IPR041561">
    <property type="entry name" value="PglD_N"/>
</dbReference>
<dbReference type="CDD" id="cd03360">
    <property type="entry name" value="LbH_AT_putative"/>
    <property type="match status" value="1"/>
</dbReference>
<evidence type="ECO:0000256" key="1">
    <source>
        <dbReference type="ARBA" id="ARBA00007274"/>
    </source>
</evidence>
<dbReference type="Gene3D" id="3.40.50.20">
    <property type="match status" value="1"/>
</dbReference>
<keyword evidence="5" id="KW-0808">Transferase</keyword>
<dbReference type="NCBIfam" id="TIGR03570">
    <property type="entry name" value="NeuD_NnaD"/>
    <property type="match status" value="1"/>
</dbReference>
<evidence type="ECO:0000256" key="2">
    <source>
        <dbReference type="PIRSR" id="PIRSR620019-1"/>
    </source>
</evidence>
<dbReference type="Proteomes" id="UP000033070">
    <property type="component" value="Chromosome"/>
</dbReference>
<evidence type="ECO:0000256" key="3">
    <source>
        <dbReference type="PIRSR" id="PIRSR620019-2"/>
    </source>
</evidence>
<gene>
    <name evidence="5" type="ORF">OYT1_ch0123</name>
</gene>
<dbReference type="InterPro" id="IPR011004">
    <property type="entry name" value="Trimer_LpxA-like_sf"/>
</dbReference>
<dbReference type="Gene3D" id="2.160.10.10">
    <property type="entry name" value="Hexapeptide repeat proteins"/>
    <property type="match status" value="1"/>
</dbReference>